<dbReference type="CDD" id="cd00084">
    <property type="entry name" value="HMG-box_SF"/>
    <property type="match status" value="1"/>
</dbReference>
<dbReference type="AlphaFoldDB" id="A0A9N9BBF0"/>
<evidence type="ECO:0000256" key="1">
    <source>
        <dbReference type="SAM" id="MobiDB-lite"/>
    </source>
</evidence>
<dbReference type="Pfam" id="PF00505">
    <property type="entry name" value="HMG_box"/>
    <property type="match status" value="1"/>
</dbReference>
<dbReference type="SUPFAM" id="SSF47095">
    <property type="entry name" value="HMG-box"/>
    <property type="match status" value="1"/>
</dbReference>
<dbReference type="InterPro" id="IPR036910">
    <property type="entry name" value="HMG_box_dom_sf"/>
</dbReference>
<feature type="compositionally biased region" description="Low complexity" evidence="1">
    <location>
        <begin position="7"/>
        <end position="23"/>
    </location>
</feature>
<dbReference type="EMBL" id="CAJVPP010001497">
    <property type="protein sequence ID" value="CAG8558994.1"/>
    <property type="molecule type" value="Genomic_DNA"/>
</dbReference>
<proteinExistence type="predicted"/>
<keyword evidence="4" id="KW-1185">Reference proteome</keyword>
<protein>
    <submittedName>
        <fullName evidence="3">8141_t:CDS:1</fullName>
    </submittedName>
</protein>
<evidence type="ECO:0000313" key="4">
    <source>
        <dbReference type="Proteomes" id="UP000789375"/>
    </source>
</evidence>
<feature type="domain" description="HMG box" evidence="2">
    <location>
        <begin position="454"/>
        <end position="493"/>
    </location>
</feature>
<evidence type="ECO:0000259" key="2">
    <source>
        <dbReference type="Pfam" id="PF00505"/>
    </source>
</evidence>
<organism evidence="3 4">
    <name type="scientific">Funneliformis mosseae</name>
    <name type="common">Endomycorrhizal fungus</name>
    <name type="synonym">Glomus mosseae</name>
    <dbReference type="NCBI Taxonomy" id="27381"/>
    <lineage>
        <taxon>Eukaryota</taxon>
        <taxon>Fungi</taxon>
        <taxon>Fungi incertae sedis</taxon>
        <taxon>Mucoromycota</taxon>
        <taxon>Glomeromycotina</taxon>
        <taxon>Glomeromycetes</taxon>
        <taxon>Glomerales</taxon>
        <taxon>Glomeraceae</taxon>
        <taxon>Funneliformis</taxon>
    </lineage>
</organism>
<sequence>MFATIQTPISRTSSPVSTSTIISEDSTLDSDCSSLDFDHTFEDPVVTTNTSEQDFVPSLMQFDEELNTIMIDNEILEPKAGEDTINVDRNVKEMNQVSNTATSLYEEEAGSRNHSQLDHINIINGIPEMVEDNNNSEAIATLDEIQQSSVNDDRENVHKIIITLSQAKRIANTSIDSDERADVLENALVSDNETTSNLIHPQNGESDNSPVPNLDMSLIPVNQSRTDNFSAFSTGISPNINISSPVEVKNNTLANDLNEEKLISNIDSALSDNFSKICDHGNFRTIQKAPRKRSLKNENSNNTCTLPSLSDNDIINNMEKVEIHQIDHKSSSELLPIDSEFRLNNDKVDHNNEECIDEMKLKEESIRNAYSGITIALKHQLMLYNNLREIIPEYVRRPVESSIGIIRFSIEPPDLMQDVITAQEQKGVFPSSTSPIEGNNDKGNLVKEEFVSSSQKPKDIISSRAKKWHELPDDTKEYYQRKAKRLRHKYSQNQSGSQLVKPGKDESELLTVAIPKFSLRPVIPIVTMTPSQYMDFAQHKN</sequence>
<evidence type="ECO:0000313" key="3">
    <source>
        <dbReference type="EMBL" id="CAG8558994.1"/>
    </source>
</evidence>
<name>A0A9N9BBF0_FUNMO</name>
<comment type="caution">
    <text evidence="3">The sequence shown here is derived from an EMBL/GenBank/DDBJ whole genome shotgun (WGS) entry which is preliminary data.</text>
</comment>
<gene>
    <name evidence="3" type="ORF">FMOSSE_LOCUS6860</name>
</gene>
<dbReference type="InterPro" id="IPR009071">
    <property type="entry name" value="HMG_box_dom"/>
</dbReference>
<accession>A0A9N9BBF0</accession>
<feature type="region of interest" description="Disordered" evidence="1">
    <location>
        <begin position="1"/>
        <end position="23"/>
    </location>
</feature>
<reference evidence="3" key="1">
    <citation type="submission" date="2021-06" db="EMBL/GenBank/DDBJ databases">
        <authorList>
            <person name="Kallberg Y."/>
            <person name="Tangrot J."/>
            <person name="Rosling A."/>
        </authorList>
    </citation>
    <scope>NUCLEOTIDE SEQUENCE</scope>
    <source>
        <strain evidence="3">87-6 pot B 2015</strain>
    </source>
</reference>
<dbReference type="Proteomes" id="UP000789375">
    <property type="component" value="Unassembled WGS sequence"/>
</dbReference>